<accession>A0AAW6G7J9</accession>
<dbReference type="EMBL" id="JAQNQY010000035">
    <property type="protein sequence ID" value="MDC1754595.1"/>
    <property type="molecule type" value="Genomic_DNA"/>
</dbReference>
<protein>
    <recommendedName>
        <fullName evidence="4">Lipoprotein</fullName>
    </recommendedName>
</protein>
<reference evidence="2" key="1">
    <citation type="submission" date="2022-10" db="EMBL/GenBank/DDBJ databases">
        <title>Human gut microbiome strain richness.</title>
        <authorList>
            <person name="Chen-Liaw A."/>
        </authorList>
    </citation>
    <scope>NUCLEOTIDE SEQUENCE</scope>
    <source>
        <strain evidence="2">A1_m1001262Bd0_191120</strain>
    </source>
</reference>
<proteinExistence type="predicted"/>
<gene>
    <name evidence="2" type="ORF">POY80_19355</name>
</gene>
<dbReference type="Proteomes" id="UP001218502">
    <property type="component" value="Unassembled WGS sequence"/>
</dbReference>
<feature type="chain" id="PRO_5043935989" description="Lipoprotein" evidence="1">
    <location>
        <begin position="21"/>
        <end position="502"/>
    </location>
</feature>
<feature type="signal peptide" evidence="1">
    <location>
        <begin position="1"/>
        <end position="20"/>
    </location>
</feature>
<evidence type="ECO:0000313" key="3">
    <source>
        <dbReference type="Proteomes" id="UP001218502"/>
    </source>
</evidence>
<dbReference type="RefSeq" id="WP_272197283.1">
    <property type="nucleotide sequence ID" value="NZ_JAQNQY010000035.1"/>
</dbReference>
<name>A0AAW6G7J9_BACUN</name>
<dbReference type="PROSITE" id="PS51257">
    <property type="entry name" value="PROKAR_LIPOPROTEIN"/>
    <property type="match status" value="1"/>
</dbReference>
<keyword evidence="1" id="KW-0732">Signal</keyword>
<evidence type="ECO:0008006" key="4">
    <source>
        <dbReference type="Google" id="ProtNLM"/>
    </source>
</evidence>
<evidence type="ECO:0000256" key="1">
    <source>
        <dbReference type="SAM" id="SignalP"/>
    </source>
</evidence>
<sequence length="502" mass="55984">MKKIHLLHYLLLCYMVLAVATSCGDDEDDYAPDNVNDPEKLTDPLPTTDQLGVTHNNTLYYLSFWSKEDHMISENMINRYKEAVPYAPGKKMEVGDAFFFTRQDIDRIQSDTDLLADIKDMFHKRSIVMMMEGGTNEDFNTVCTLLDCYNPYAKEDESYSDELPLWVFSGPLPSASGFYSKLNALSTATGADGKESVQTINEYGQGFHCDMTSQSLQRALEPKAPSNGSSDLKNLISAYIVIGQNSYTAPPVHGHEGKGTTDNFQVEAKIWTAYSKDRKEHFYLVNLGFIAYVEPSFYGEWHTKVSTLKMKGYGFCLTDVNLEFAPVHPNGAIIHAHSPQTTERQSSYTSSVSFELGGSVSVTGPEISGGISISNSHTETINDIEVINRTNPAQGSPQLRWEFNLREPSSHFNMFCYASSAVNGGAKAGITTCSLSTDFIISVPDGADNEWKVSMYPTLKTYFFSDLFGFHDQYETLFDDAAESWIGIEKVFNLPTVDLKDE</sequence>
<organism evidence="2 3">
    <name type="scientific">Bacteroides uniformis</name>
    <dbReference type="NCBI Taxonomy" id="820"/>
    <lineage>
        <taxon>Bacteria</taxon>
        <taxon>Pseudomonadati</taxon>
        <taxon>Bacteroidota</taxon>
        <taxon>Bacteroidia</taxon>
        <taxon>Bacteroidales</taxon>
        <taxon>Bacteroidaceae</taxon>
        <taxon>Bacteroides</taxon>
    </lineage>
</organism>
<dbReference type="AlphaFoldDB" id="A0AAW6G7J9"/>
<comment type="caution">
    <text evidence="2">The sequence shown here is derived from an EMBL/GenBank/DDBJ whole genome shotgun (WGS) entry which is preliminary data.</text>
</comment>
<evidence type="ECO:0000313" key="2">
    <source>
        <dbReference type="EMBL" id="MDC1754595.1"/>
    </source>
</evidence>